<reference evidence="1 2" key="1">
    <citation type="journal article" date="2019" name="Genome Biol. Evol.">
        <title>Insights into the evolution of the New World diploid cottons (Gossypium, subgenus Houzingenia) based on genome sequencing.</title>
        <authorList>
            <person name="Grover C.E."/>
            <person name="Arick M.A. 2nd"/>
            <person name="Thrash A."/>
            <person name="Conover J.L."/>
            <person name="Sanders W.S."/>
            <person name="Peterson D.G."/>
            <person name="Frelichowski J.E."/>
            <person name="Scheffler J.A."/>
            <person name="Scheffler B.E."/>
            <person name="Wendel J.F."/>
        </authorList>
    </citation>
    <scope>NUCLEOTIDE SEQUENCE [LARGE SCALE GENOMIC DNA]</scope>
    <source>
        <strain evidence="1">8</strain>
        <tissue evidence="1">Leaf</tissue>
    </source>
</reference>
<keyword evidence="2" id="KW-1185">Reference proteome</keyword>
<dbReference type="Proteomes" id="UP000593568">
    <property type="component" value="Unassembled WGS sequence"/>
</dbReference>
<protein>
    <submittedName>
        <fullName evidence="1">Uncharacterized protein</fullName>
    </submittedName>
</protein>
<evidence type="ECO:0000313" key="1">
    <source>
        <dbReference type="EMBL" id="MBA0781719.1"/>
    </source>
</evidence>
<organism evidence="1 2">
    <name type="scientific">Gossypium trilobum</name>
    <dbReference type="NCBI Taxonomy" id="34281"/>
    <lineage>
        <taxon>Eukaryota</taxon>
        <taxon>Viridiplantae</taxon>
        <taxon>Streptophyta</taxon>
        <taxon>Embryophyta</taxon>
        <taxon>Tracheophyta</taxon>
        <taxon>Spermatophyta</taxon>
        <taxon>Magnoliopsida</taxon>
        <taxon>eudicotyledons</taxon>
        <taxon>Gunneridae</taxon>
        <taxon>Pentapetalae</taxon>
        <taxon>rosids</taxon>
        <taxon>malvids</taxon>
        <taxon>Malvales</taxon>
        <taxon>Malvaceae</taxon>
        <taxon>Malvoideae</taxon>
        <taxon>Gossypium</taxon>
    </lineage>
</organism>
<gene>
    <name evidence="1" type="ORF">Gotri_002612</name>
</gene>
<feature type="non-terminal residue" evidence="1">
    <location>
        <position position="1"/>
    </location>
</feature>
<sequence length="74" mass="8586">TNRNKGLYEGKRSRGCDIAAWVIRYVKELDECETSKLTKENAQAKSASGVVREMLLERFLPLKQWYIGQLLLRL</sequence>
<accession>A0A7J9F8T6</accession>
<comment type="caution">
    <text evidence="1">The sequence shown here is derived from an EMBL/GenBank/DDBJ whole genome shotgun (WGS) entry which is preliminary data.</text>
</comment>
<dbReference type="EMBL" id="JABEZW010000012">
    <property type="protein sequence ID" value="MBA0781719.1"/>
    <property type="molecule type" value="Genomic_DNA"/>
</dbReference>
<proteinExistence type="predicted"/>
<evidence type="ECO:0000313" key="2">
    <source>
        <dbReference type="Proteomes" id="UP000593568"/>
    </source>
</evidence>
<dbReference type="AlphaFoldDB" id="A0A7J9F8T6"/>
<name>A0A7J9F8T6_9ROSI</name>